<dbReference type="InterPro" id="IPR042070">
    <property type="entry name" value="PucR_C-HTH_sf"/>
</dbReference>
<dbReference type="PANTHER" id="PTHR33744">
    <property type="entry name" value="CARBOHYDRATE DIACID REGULATOR"/>
    <property type="match status" value="1"/>
</dbReference>
<gene>
    <name evidence="3" type="ORF">SAMN03080599_01845</name>
</gene>
<evidence type="ECO:0000313" key="4">
    <source>
        <dbReference type="Proteomes" id="UP000199208"/>
    </source>
</evidence>
<dbReference type="InterPro" id="IPR012914">
    <property type="entry name" value="PucR_dom"/>
</dbReference>
<dbReference type="Gene3D" id="1.10.10.2840">
    <property type="entry name" value="PucR C-terminal helix-turn-helix domain"/>
    <property type="match status" value="1"/>
</dbReference>
<dbReference type="AlphaFoldDB" id="A0A1G5S029"/>
<sequence>MQVRDILTIDSLRNAVLLAGREGLGRSVLGVMVLEATDIENWGKDGQVILSSYYAMQNLSSDDLQLFFEKLQQIMISALIIKIDRLLERIPDEVISLCDTYSIPLIRINKEVKYESIILEILGPIINDNVSLLNRYYDIHNELTSLALKKPSLTDVLKEFKNLLSRDVTLINRTASTLTTTQSEELPYRIIRSEALPQKRYITFEYERQIIIYPNLNPPYKCSQLCVNIPNLGNDKVDLIIHENDHKVTPEDFMVIENAVRYLQMELLKKYAVYQDKLHHKNNLVSDLLNRRVYSAEGEVELLQTLDLSNYNSYRVILAEVYPFKEHPEDENNHGIQDLIRKFTLNLQSHWLHSVYLEKDSSIVLIINYEETQRDFDIVYLRNLMDDIYNHSDKSFYYQLAISTAIHSTGISSAYKECIDTQKILKLFHHSNAILCYDDLGIYKLFLNDDRLNDLQNYISPKIIEFKKKNEDLMETLQVYLDTQQSLAETAKKLFLHPKTIRYRIDKIEEMLNLDFENPEQRLQLQIAGRLFKLMRF</sequence>
<feature type="domain" description="Purine catabolism PurC-like" evidence="1">
    <location>
        <begin position="5"/>
        <end position="122"/>
    </location>
</feature>
<dbReference type="Proteomes" id="UP000199208">
    <property type="component" value="Unassembled WGS sequence"/>
</dbReference>
<reference evidence="3 4" key="1">
    <citation type="submission" date="2016-10" db="EMBL/GenBank/DDBJ databases">
        <authorList>
            <person name="de Groot N.N."/>
        </authorList>
    </citation>
    <scope>NUCLEOTIDE SEQUENCE [LARGE SCALE GENOMIC DNA]</scope>
    <source>
        <strain evidence="3 4">DSM 2784</strain>
    </source>
</reference>
<evidence type="ECO:0000259" key="1">
    <source>
        <dbReference type="Pfam" id="PF07905"/>
    </source>
</evidence>
<keyword evidence="4" id="KW-1185">Reference proteome</keyword>
<dbReference type="PANTHER" id="PTHR33744:SF1">
    <property type="entry name" value="DNA-BINDING TRANSCRIPTIONAL ACTIVATOR ADER"/>
    <property type="match status" value="1"/>
</dbReference>
<dbReference type="STRING" id="1120920.SAMN03080599_01845"/>
<dbReference type="Pfam" id="PF13556">
    <property type="entry name" value="HTH_30"/>
    <property type="match status" value="1"/>
</dbReference>
<protein>
    <submittedName>
        <fullName evidence="3">Purine catabolism regulatory protein</fullName>
    </submittedName>
</protein>
<accession>A0A1G5S029</accession>
<dbReference type="OrthoDB" id="143422at2"/>
<proteinExistence type="predicted"/>
<dbReference type="Pfam" id="PF07905">
    <property type="entry name" value="PucR"/>
    <property type="match status" value="1"/>
</dbReference>
<organism evidence="3 4">
    <name type="scientific">Acidaminobacter hydrogenoformans DSM 2784</name>
    <dbReference type="NCBI Taxonomy" id="1120920"/>
    <lineage>
        <taxon>Bacteria</taxon>
        <taxon>Bacillati</taxon>
        <taxon>Bacillota</taxon>
        <taxon>Clostridia</taxon>
        <taxon>Peptostreptococcales</taxon>
        <taxon>Acidaminobacteraceae</taxon>
        <taxon>Acidaminobacter</taxon>
    </lineage>
</organism>
<evidence type="ECO:0000313" key="3">
    <source>
        <dbReference type="EMBL" id="SCZ79613.1"/>
    </source>
</evidence>
<dbReference type="InterPro" id="IPR025736">
    <property type="entry name" value="PucR_C-HTH_dom"/>
</dbReference>
<dbReference type="RefSeq" id="WP_092590769.1">
    <property type="nucleotide sequence ID" value="NZ_FMWL01000008.1"/>
</dbReference>
<name>A0A1G5S029_9FIRM</name>
<feature type="domain" description="PucR C-terminal helix-turn-helix" evidence="2">
    <location>
        <begin position="473"/>
        <end position="530"/>
    </location>
</feature>
<dbReference type="InterPro" id="IPR051448">
    <property type="entry name" value="CdaR-like_regulators"/>
</dbReference>
<evidence type="ECO:0000259" key="2">
    <source>
        <dbReference type="Pfam" id="PF13556"/>
    </source>
</evidence>
<dbReference type="EMBL" id="FMWL01000008">
    <property type="protein sequence ID" value="SCZ79613.1"/>
    <property type="molecule type" value="Genomic_DNA"/>
</dbReference>